<dbReference type="InterPro" id="IPR052895">
    <property type="entry name" value="HetReg/Transcr_Mod"/>
</dbReference>
<proteinExistence type="predicted"/>
<dbReference type="STRING" id="913774.A0A0C3HKS1"/>
<feature type="domain" description="Heterokaryon incompatibility" evidence="1">
    <location>
        <begin position="45"/>
        <end position="208"/>
    </location>
</feature>
<organism evidence="2 3">
    <name type="scientific">Oidiodendron maius (strain Zn)</name>
    <dbReference type="NCBI Taxonomy" id="913774"/>
    <lineage>
        <taxon>Eukaryota</taxon>
        <taxon>Fungi</taxon>
        <taxon>Dikarya</taxon>
        <taxon>Ascomycota</taxon>
        <taxon>Pezizomycotina</taxon>
        <taxon>Leotiomycetes</taxon>
        <taxon>Leotiomycetes incertae sedis</taxon>
        <taxon>Myxotrichaceae</taxon>
        <taxon>Oidiodendron</taxon>
    </lineage>
</organism>
<protein>
    <recommendedName>
        <fullName evidence="1">Heterokaryon incompatibility domain-containing protein</fullName>
    </recommendedName>
</protein>
<dbReference type="InParanoid" id="A0A0C3HKS1"/>
<reference evidence="3" key="2">
    <citation type="submission" date="2015-01" db="EMBL/GenBank/DDBJ databases">
        <title>Evolutionary Origins and Diversification of the Mycorrhizal Mutualists.</title>
        <authorList>
            <consortium name="DOE Joint Genome Institute"/>
            <consortium name="Mycorrhizal Genomics Consortium"/>
            <person name="Kohler A."/>
            <person name="Kuo A."/>
            <person name="Nagy L.G."/>
            <person name="Floudas D."/>
            <person name="Copeland A."/>
            <person name="Barry K.W."/>
            <person name="Cichocki N."/>
            <person name="Veneault-Fourrey C."/>
            <person name="LaButti K."/>
            <person name="Lindquist E.A."/>
            <person name="Lipzen A."/>
            <person name="Lundell T."/>
            <person name="Morin E."/>
            <person name="Murat C."/>
            <person name="Riley R."/>
            <person name="Ohm R."/>
            <person name="Sun H."/>
            <person name="Tunlid A."/>
            <person name="Henrissat B."/>
            <person name="Grigoriev I.V."/>
            <person name="Hibbett D.S."/>
            <person name="Martin F."/>
        </authorList>
    </citation>
    <scope>NUCLEOTIDE SEQUENCE [LARGE SCALE GENOMIC DNA]</scope>
    <source>
        <strain evidence="3">Zn</strain>
    </source>
</reference>
<dbReference type="Proteomes" id="UP000054321">
    <property type="component" value="Unassembled WGS sequence"/>
</dbReference>
<dbReference type="PANTHER" id="PTHR24148:SF64">
    <property type="entry name" value="HETEROKARYON INCOMPATIBILITY DOMAIN-CONTAINING PROTEIN"/>
    <property type="match status" value="1"/>
</dbReference>
<dbReference type="Pfam" id="PF06985">
    <property type="entry name" value="HET"/>
    <property type="match status" value="1"/>
</dbReference>
<sequence>MTTLQNYLYLPLPPQCIRILDLHPGPADAPLVCNIVVQHLGGKPYQALSYVWGNPTPAALVKCKDEVDEANEGVLGVGASLAKAMAAFRLPDAKRRIWVDALCINQEDVDERQSQVRMMGAVFGQAEQVLCWLGPFSDDKNGVARARRAISFLRRFNENPREYLRAAHQHLHFGDDTADTDGALLDSWLAIKELFDIEYFHRTWIIQEVGLARHARIYWGKRDIWVDWTEVAIFCRFMDDNGASVINHLGLKSWVANHINLVWSTNAEGKPVYTFVEVLHWARVHRATDPRDYIYSLLSHPSATADGTLLAQPNYSIGTAQAYTDLALNVIQQTNGLQILAFVDHHEEPGDVNLPTWVPDWHALNLVAPLRSPTHAATESNSFISVVKSEKGVILKCRGIFIDSLRAISGMMEPSELTVTTLNNEMKKKIPFLIDHIWNKTVVEPTLPLASTKEFIASLSLVLTGGYLKSSPSASGENQEQQQSDLAALILEYERIRPEDHPGGFLASLSSEDNRLIRTMATKGSAHQFVQDMTWTSMCRKIFRTAKGTIGLGPRIMREDDLCVVLLGAVYPMVLRKSDNFFQLIGPALLYGFMNGEAEKLCQDGKLGQRIFEII</sequence>
<accession>A0A0C3HKS1</accession>
<name>A0A0C3HKS1_OIDMZ</name>
<dbReference type="InterPro" id="IPR010730">
    <property type="entry name" value="HET"/>
</dbReference>
<reference evidence="2 3" key="1">
    <citation type="submission" date="2014-04" db="EMBL/GenBank/DDBJ databases">
        <authorList>
            <consortium name="DOE Joint Genome Institute"/>
            <person name="Kuo A."/>
            <person name="Martino E."/>
            <person name="Perotto S."/>
            <person name="Kohler A."/>
            <person name="Nagy L.G."/>
            <person name="Floudas D."/>
            <person name="Copeland A."/>
            <person name="Barry K.W."/>
            <person name="Cichocki N."/>
            <person name="Veneault-Fourrey C."/>
            <person name="LaButti K."/>
            <person name="Lindquist E.A."/>
            <person name="Lipzen A."/>
            <person name="Lundell T."/>
            <person name="Morin E."/>
            <person name="Murat C."/>
            <person name="Sun H."/>
            <person name="Tunlid A."/>
            <person name="Henrissat B."/>
            <person name="Grigoriev I.V."/>
            <person name="Hibbett D.S."/>
            <person name="Martin F."/>
            <person name="Nordberg H.P."/>
            <person name="Cantor M.N."/>
            <person name="Hua S.X."/>
        </authorList>
    </citation>
    <scope>NUCLEOTIDE SEQUENCE [LARGE SCALE GENOMIC DNA]</scope>
    <source>
        <strain evidence="2 3">Zn</strain>
    </source>
</reference>
<gene>
    <name evidence="2" type="ORF">OIDMADRAFT_175538</name>
</gene>
<evidence type="ECO:0000313" key="2">
    <source>
        <dbReference type="EMBL" id="KIN08836.1"/>
    </source>
</evidence>
<dbReference type="AlphaFoldDB" id="A0A0C3HKS1"/>
<keyword evidence="3" id="KW-1185">Reference proteome</keyword>
<dbReference type="OrthoDB" id="2288928at2759"/>
<evidence type="ECO:0000259" key="1">
    <source>
        <dbReference type="Pfam" id="PF06985"/>
    </source>
</evidence>
<dbReference type="Pfam" id="PF26639">
    <property type="entry name" value="Het-6_barrel"/>
    <property type="match status" value="1"/>
</dbReference>
<evidence type="ECO:0000313" key="3">
    <source>
        <dbReference type="Proteomes" id="UP000054321"/>
    </source>
</evidence>
<dbReference type="HOGENOM" id="CLU_004184_7_4_1"/>
<dbReference type="EMBL" id="KN832870">
    <property type="protein sequence ID" value="KIN08836.1"/>
    <property type="molecule type" value="Genomic_DNA"/>
</dbReference>
<dbReference type="PANTHER" id="PTHR24148">
    <property type="entry name" value="ANKYRIN REPEAT DOMAIN-CONTAINING PROTEIN 39 HOMOLOG-RELATED"/>
    <property type="match status" value="1"/>
</dbReference>